<evidence type="ECO:0000256" key="3">
    <source>
        <dbReference type="SAM" id="SignalP"/>
    </source>
</evidence>
<dbReference type="Gene3D" id="2.60.120.200">
    <property type="match status" value="1"/>
</dbReference>
<feature type="domain" description="Legume lectin" evidence="4">
    <location>
        <begin position="32"/>
        <end position="115"/>
    </location>
</feature>
<comment type="similarity">
    <text evidence="1">Belongs to the leguminous lectin family.</text>
</comment>
<dbReference type="PANTHER" id="PTHR32401:SF50">
    <property type="entry name" value="OS07G0133000 PROTEIN"/>
    <property type="match status" value="1"/>
</dbReference>
<proteinExistence type="inferred from homology"/>
<keyword evidence="5" id="KW-0808">Transferase</keyword>
<sequence>MESFKCWSSHGKMGFWVLVFFFLLGFAASSDADFTFNGFRGANLRLDGSGAIMPDGLLRLTDAKKMQVGHAFYPHPLRFRGSPNGSTFSFSSNFVFAILSPFPNISGHGIAFVIS</sequence>
<reference evidence="5" key="1">
    <citation type="submission" date="2015-07" db="EMBL/GenBank/DDBJ databases">
        <title>Transcriptome Assembly of Anthurium amnicola.</title>
        <authorList>
            <person name="Suzuki J."/>
        </authorList>
    </citation>
    <scope>NUCLEOTIDE SEQUENCE</scope>
</reference>
<evidence type="ECO:0000259" key="4">
    <source>
        <dbReference type="Pfam" id="PF00139"/>
    </source>
</evidence>
<dbReference type="Pfam" id="PF00139">
    <property type="entry name" value="Lectin_legB"/>
    <property type="match status" value="1"/>
</dbReference>
<evidence type="ECO:0000313" key="5">
    <source>
        <dbReference type="EMBL" id="JAT45219.1"/>
    </source>
</evidence>
<dbReference type="SUPFAM" id="SSF49899">
    <property type="entry name" value="Concanavalin A-like lectins/glucanases"/>
    <property type="match status" value="1"/>
</dbReference>
<dbReference type="AlphaFoldDB" id="A0A1D1XS41"/>
<keyword evidence="5" id="KW-0675">Receptor</keyword>
<dbReference type="InterPro" id="IPR013320">
    <property type="entry name" value="ConA-like_dom_sf"/>
</dbReference>
<protein>
    <submittedName>
        <fullName evidence="5">L-type lectin-domain containing receptor kinase IV.4</fullName>
    </submittedName>
</protein>
<dbReference type="InterPro" id="IPR050258">
    <property type="entry name" value="Leguminous_Lectin"/>
</dbReference>
<organism evidence="5">
    <name type="scientific">Anthurium amnicola</name>
    <dbReference type="NCBI Taxonomy" id="1678845"/>
    <lineage>
        <taxon>Eukaryota</taxon>
        <taxon>Viridiplantae</taxon>
        <taxon>Streptophyta</taxon>
        <taxon>Embryophyta</taxon>
        <taxon>Tracheophyta</taxon>
        <taxon>Spermatophyta</taxon>
        <taxon>Magnoliopsida</taxon>
        <taxon>Liliopsida</taxon>
        <taxon>Araceae</taxon>
        <taxon>Pothoideae</taxon>
        <taxon>Potheae</taxon>
        <taxon>Anthurium</taxon>
    </lineage>
</organism>
<dbReference type="InterPro" id="IPR001220">
    <property type="entry name" value="Legume_lectin_dom"/>
</dbReference>
<feature type="signal peptide" evidence="3">
    <location>
        <begin position="1"/>
        <end position="32"/>
    </location>
</feature>
<accession>A0A1D1XS41</accession>
<feature type="non-terminal residue" evidence="5">
    <location>
        <position position="115"/>
    </location>
</feature>
<keyword evidence="5" id="KW-0418">Kinase</keyword>
<dbReference type="EMBL" id="GDJX01022717">
    <property type="protein sequence ID" value="JAT45219.1"/>
    <property type="molecule type" value="Transcribed_RNA"/>
</dbReference>
<evidence type="ECO:0000256" key="1">
    <source>
        <dbReference type="ARBA" id="ARBA00007606"/>
    </source>
</evidence>
<dbReference type="GO" id="GO:0030246">
    <property type="term" value="F:carbohydrate binding"/>
    <property type="evidence" value="ECO:0007669"/>
    <property type="project" value="UniProtKB-KW"/>
</dbReference>
<name>A0A1D1XS41_9ARAE</name>
<dbReference type="PANTHER" id="PTHR32401">
    <property type="entry name" value="CONCANAVALIN A-LIKE LECTIN FAMILY PROTEIN"/>
    <property type="match status" value="1"/>
</dbReference>
<feature type="chain" id="PRO_5008899670" evidence="3">
    <location>
        <begin position="33"/>
        <end position="115"/>
    </location>
</feature>
<gene>
    <name evidence="5" type="primary">LECRK44_1</name>
    <name evidence="5" type="ORF">g.71740</name>
</gene>
<evidence type="ECO:0000256" key="2">
    <source>
        <dbReference type="ARBA" id="ARBA00022734"/>
    </source>
</evidence>
<keyword evidence="3" id="KW-0732">Signal</keyword>
<dbReference type="GO" id="GO:0016301">
    <property type="term" value="F:kinase activity"/>
    <property type="evidence" value="ECO:0007669"/>
    <property type="project" value="UniProtKB-KW"/>
</dbReference>
<keyword evidence="2 5" id="KW-0430">Lectin</keyword>